<dbReference type="PROSITE" id="PS00908">
    <property type="entry name" value="MR_MLE_1"/>
    <property type="match status" value="1"/>
</dbReference>
<keyword evidence="10" id="KW-1185">Reference proteome</keyword>
<dbReference type="GO" id="GO:0009063">
    <property type="term" value="P:amino acid catabolic process"/>
    <property type="evidence" value="ECO:0007669"/>
    <property type="project" value="InterPro"/>
</dbReference>
<gene>
    <name evidence="9" type="ORF">C7378_3021</name>
</gene>
<dbReference type="SUPFAM" id="SSF51604">
    <property type="entry name" value="Enolase C-terminal domain-like"/>
    <property type="match status" value="1"/>
</dbReference>
<dbReference type="InterPro" id="IPR013342">
    <property type="entry name" value="Mandelate_racemase_C"/>
</dbReference>
<dbReference type="FunFam" id="3.20.20.120:FF:000005">
    <property type="entry name" value="Putative L-rhamnonate dehydratase"/>
    <property type="match status" value="1"/>
</dbReference>
<dbReference type="Gene3D" id="3.20.20.120">
    <property type="entry name" value="Enolase-like C-terminal domain"/>
    <property type="match status" value="1"/>
</dbReference>
<dbReference type="InterPro" id="IPR013341">
    <property type="entry name" value="Mandelate_racemase_N_dom"/>
</dbReference>
<protein>
    <recommendedName>
        <fullName evidence="7">L-rhamnonate dehydratase</fullName>
        <ecNumber evidence="6">4.2.1.90</ecNumber>
    </recommendedName>
</protein>
<dbReference type="GO" id="GO:0016052">
    <property type="term" value="P:carbohydrate catabolic process"/>
    <property type="evidence" value="ECO:0007669"/>
    <property type="project" value="TreeGrafter"/>
</dbReference>
<dbReference type="InterPro" id="IPR018110">
    <property type="entry name" value="Mandel_Rmase/mucon_lact_enz_CS"/>
</dbReference>
<accession>A0A4V2PUT6</accession>
<dbReference type="Gene3D" id="3.30.390.10">
    <property type="entry name" value="Enolase-like, N-terminal domain"/>
    <property type="match status" value="1"/>
</dbReference>
<evidence type="ECO:0000256" key="5">
    <source>
        <dbReference type="ARBA" id="ARBA00063011"/>
    </source>
</evidence>
<comment type="similarity">
    <text evidence="4">Belongs to the mandelate racemase/muconate lactonizing enzyme family. RhamD subfamily.</text>
</comment>
<dbReference type="GO" id="GO:0050032">
    <property type="term" value="F:L-rhamnonate dehydratase activity"/>
    <property type="evidence" value="ECO:0007669"/>
    <property type="project" value="UniProtKB-EC"/>
</dbReference>
<evidence type="ECO:0000313" key="9">
    <source>
        <dbReference type="EMBL" id="TCK71731.1"/>
    </source>
</evidence>
<comment type="caution">
    <text evidence="9">The sequence shown here is derived from an EMBL/GenBank/DDBJ whole genome shotgun (WGS) entry which is preliminary data.</text>
</comment>
<dbReference type="InterPro" id="IPR029065">
    <property type="entry name" value="Enolase_C-like"/>
</dbReference>
<evidence type="ECO:0000256" key="7">
    <source>
        <dbReference type="ARBA" id="ARBA00074351"/>
    </source>
</evidence>
<proteinExistence type="inferred from homology"/>
<dbReference type="SMART" id="SM00922">
    <property type="entry name" value="MR_MLE"/>
    <property type="match status" value="1"/>
</dbReference>
<evidence type="ECO:0000256" key="2">
    <source>
        <dbReference type="ARBA" id="ARBA00022723"/>
    </source>
</evidence>
<dbReference type="AlphaFoldDB" id="A0A4V2PUT6"/>
<dbReference type="Pfam" id="PF13378">
    <property type="entry name" value="MR_MLE_C"/>
    <property type="match status" value="1"/>
</dbReference>
<reference evidence="9 10" key="1">
    <citation type="submission" date="2019-03" db="EMBL/GenBank/DDBJ databases">
        <title>Genomic Encyclopedia of Type Strains, Phase IV (KMG-IV): sequencing the most valuable type-strain genomes for metagenomic binning, comparative biology and taxonomic classification.</title>
        <authorList>
            <person name="Goeker M."/>
        </authorList>
    </citation>
    <scope>NUCLEOTIDE SEQUENCE [LARGE SCALE GENOMIC DNA]</scope>
    <source>
        <strain evidence="9 10">DSM 103428</strain>
    </source>
</reference>
<dbReference type="Proteomes" id="UP000295210">
    <property type="component" value="Unassembled WGS sequence"/>
</dbReference>
<dbReference type="InterPro" id="IPR029017">
    <property type="entry name" value="Enolase-like_N"/>
</dbReference>
<dbReference type="EMBL" id="SMGK01000005">
    <property type="protein sequence ID" value="TCK71731.1"/>
    <property type="molecule type" value="Genomic_DNA"/>
</dbReference>
<keyword evidence="2" id="KW-0479">Metal-binding</keyword>
<organism evidence="9 10">
    <name type="scientific">Acidipila rosea</name>
    <dbReference type="NCBI Taxonomy" id="768535"/>
    <lineage>
        <taxon>Bacteria</taxon>
        <taxon>Pseudomonadati</taxon>
        <taxon>Acidobacteriota</taxon>
        <taxon>Terriglobia</taxon>
        <taxon>Terriglobales</taxon>
        <taxon>Acidobacteriaceae</taxon>
        <taxon>Acidipila</taxon>
    </lineage>
</organism>
<name>A0A4V2PUT6_9BACT</name>
<dbReference type="GO" id="GO:0000287">
    <property type="term" value="F:magnesium ion binding"/>
    <property type="evidence" value="ECO:0007669"/>
    <property type="project" value="TreeGrafter"/>
</dbReference>
<evidence type="ECO:0000256" key="3">
    <source>
        <dbReference type="ARBA" id="ARBA00022842"/>
    </source>
</evidence>
<comment type="subunit">
    <text evidence="5">Homooctamer; tetramer of dimers.</text>
</comment>
<dbReference type="SUPFAM" id="SSF54826">
    <property type="entry name" value="Enolase N-terminal domain-like"/>
    <property type="match status" value="1"/>
</dbReference>
<keyword evidence="3" id="KW-0460">Magnesium</keyword>
<dbReference type="SFLD" id="SFLDS00001">
    <property type="entry name" value="Enolase"/>
    <property type="match status" value="1"/>
</dbReference>
<dbReference type="PANTHER" id="PTHR13794:SF58">
    <property type="entry name" value="MITOCHONDRIAL ENOLASE SUPERFAMILY MEMBER 1"/>
    <property type="match status" value="1"/>
</dbReference>
<evidence type="ECO:0000256" key="1">
    <source>
        <dbReference type="ARBA" id="ARBA00001946"/>
    </source>
</evidence>
<dbReference type="SFLD" id="SFLDG00179">
    <property type="entry name" value="mandelate_racemase"/>
    <property type="match status" value="1"/>
</dbReference>
<comment type="cofactor">
    <cofactor evidence="1">
        <name>Mg(2+)</name>
        <dbReference type="ChEBI" id="CHEBI:18420"/>
    </cofactor>
</comment>
<evidence type="ECO:0000256" key="6">
    <source>
        <dbReference type="ARBA" id="ARBA00067087"/>
    </source>
</evidence>
<dbReference type="PANTHER" id="PTHR13794">
    <property type="entry name" value="ENOLASE SUPERFAMILY, MANDELATE RACEMASE"/>
    <property type="match status" value="1"/>
</dbReference>
<dbReference type="InterPro" id="IPR046945">
    <property type="entry name" value="RHMD-like"/>
</dbReference>
<evidence type="ECO:0000313" key="10">
    <source>
        <dbReference type="Proteomes" id="UP000295210"/>
    </source>
</evidence>
<evidence type="ECO:0000256" key="4">
    <source>
        <dbReference type="ARBA" id="ARBA00061339"/>
    </source>
</evidence>
<dbReference type="Pfam" id="PF02746">
    <property type="entry name" value="MR_MLE_N"/>
    <property type="match status" value="1"/>
</dbReference>
<dbReference type="RefSeq" id="WP_165876827.1">
    <property type="nucleotide sequence ID" value="NZ_SMGK01000005.1"/>
</dbReference>
<sequence length="398" mass="44443">MIITRIKTRNIGFSRSPVTLKKHLVTNTSIFDDFESNADGWFGPSMSTLVEVETADGAVGVGTAGAFHGGAKGLIEEYYAPLLLGQDARRHEYLWQRMYRTTVRFGRSGSAMCAISALDIALWDLHGKYENKPVYDLLGGRTQSQVPCYVSRLYALDDLEELKSEARSWLGSGFVRMKQRFGFGPKDGPSGMDRNVALIRAVREAVGDQVELAADAYMGWDLGYAIEMAKRLREYNLAWMEEPLMPHDVEGYVELKRRCPWQRWSCGEHSYGKWEFYELMRRRVVDILQPDVNRVGGITEAIKICAMAEAAGLPVVPHSNEAHNLHVIFSRAANVCPVVEYFPDVEPDTGNELFWKMFAGLPSARDGALTLGSAPGLGITLREENVSKLQRGDTTTCS</sequence>
<feature type="domain" description="Mandelate racemase/muconate lactonizing enzyme C-terminal" evidence="8">
    <location>
        <begin position="159"/>
        <end position="262"/>
    </location>
</feature>
<evidence type="ECO:0000259" key="8">
    <source>
        <dbReference type="SMART" id="SM00922"/>
    </source>
</evidence>
<dbReference type="EC" id="4.2.1.90" evidence="6"/>
<dbReference type="InterPro" id="IPR036849">
    <property type="entry name" value="Enolase-like_C_sf"/>
</dbReference>